<reference evidence="4 5" key="1">
    <citation type="submission" date="2019-08" db="EMBL/GenBank/DDBJ databases">
        <title>Lewinella sp. strain SSH13 Genome sequencing and assembly.</title>
        <authorList>
            <person name="Kim I."/>
        </authorList>
    </citation>
    <scope>NUCLEOTIDE SEQUENCE [LARGE SCALE GENOMIC DNA]</scope>
    <source>
        <strain evidence="4 5">SSH13</strain>
    </source>
</reference>
<protein>
    <submittedName>
        <fullName evidence="4">NUDIX hydrolase</fullName>
    </submittedName>
</protein>
<dbReference type="RefSeq" id="WP_147931206.1">
    <property type="nucleotide sequence ID" value="NZ_VOXD01000019.1"/>
</dbReference>
<accession>A0A5C7FQS3</accession>
<evidence type="ECO:0000313" key="4">
    <source>
        <dbReference type="EMBL" id="TXF88789.1"/>
    </source>
</evidence>
<dbReference type="Pfam" id="PF00293">
    <property type="entry name" value="NUDIX"/>
    <property type="match status" value="1"/>
</dbReference>
<keyword evidence="5" id="KW-1185">Reference proteome</keyword>
<dbReference type="PROSITE" id="PS51462">
    <property type="entry name" value="NUDIX"/>
    <property type="match status" value="1"/>
</dbReference>
<dbReference type="InterPro" id="IPR020084">
    <property type="entry name" value="NUDIX_hydrolase_CS"/>
</dbReference>
<dbReference type="OrthoDB" id="9804563at2"/>
<feature type="domain" description="Nudix hydrolase" evidence="3">
    <location>
        <begin position="1"/>
        <end position="132"/>
    </location>
</feature>
<dbReference type="GO" id="GO:0016787">
    <property type="term" value="F:hydrolase activity"/>
    <property type="evidence" value="ECO:0007669"/>
    <property type="project" value="UniProtKB-KW"/>
</dbReference>
<dbReference type="EMBL" id="VOXD01000019">
    <property type="protein sequence ID" value="TXF88789.1"/>
    <property type="molecule type" value="Genomic_DNA"/>
</dbReference>
<proteinExistence type="predicted"/>
<evidence type="ECO:0000313" key="5">
    <source>
        <dbReference type="Proteomes" id="UP000321907"/>
    </source>
</evidence>
<dbReference type="Gene3D" id="3.90.79.10">
    <property type="entry name" value="Nucleoside Triphosphate Pyrophosphohydrolase"/>
    <property type="match status" value="1"/>
</dbReference>
<evidence type="ECO:0000259" key="3">
    <source>
        <dbReference type="PROSITE" id="PS51462"/>
    </source>
</evidence>
<dbReference type="PANTHER" id="PTHR43046:SF14">
    <property type="entry name" value="MUTT_NUDIX FAMILY PROTEIN"/>
    <property type="match status" value="1"/>
</dbReference>
<dbReference type="PROSITE" id="PS00893">
    <property type="entry name" value="NUDIX_BOX"/>
    <property type="match status" value="1"/>
</dbReference>
<name>A0A5C7FQS3_9BACT</name>
<dbReference type="Proteomes" id="UP000321907">
    <property type="component" value="Unassembled WGS sequence"/>
</dbReference>
<gene>
    <name evidence="4" type="ORF">FUA23_13140</name>
</gene>
<dbReference type="SUPFAM" id="SSF55811">
    <property type="entry name" value="Nudix"/>
    <property type="match status" value="1"/>
</dbReference>
<dbReference type="PANTHER" id="PTHR43046">
    <property type="entry name" value="GDP-MANNOSE MANNOSYL HYDROLASE"/>
    <property type="match status" value="1"/>
</dbReference>
<evidence type="ECO:0000256" key="1">
    <source>
        <dbReference type="ARBA" id="ARBA00001946"/>
    </source>
</evidence>
<dbReference type="InterPro" id="IPR000086">
    <property type="entry name" value="NUDIX_hydrolase_dom"/>
</dbReference>
<sequence>MAKFAVSLKARLILQNHGRLLLLKQTKPNGGNYTLVGGTIERKEYAARTLIRESWEEAGIRLEKNDLELVHVLHKRSSKEHRIVLYFRAYHYKGSPESKELEKFENVEWWPLKELPKNLTGTVRHVLKAYNAGQLYSDMEK</sequence>
<keyword evidence="2 4" id="KW-0378">Hydrolase</keyword>
<organism evidence="4 5">
    <name type="scientific">Neolewinella aurantiaca</name>
    <dbReference type="NCBI Taxonomy" id="2602767"/>
    <lineage>
        <taxon>Bacteria</taxon>
        <taxon>Pseudomonadati</taxon>
        <taxon>Bacteroidota</taxon>
        <taxon>Saprospiria</taxon>
        <taxon>Saprospirales</taxon>
        <taxon>Lewinellaceae</taxon>
        <taxon>Neolewinella</taxon>
    </lineage>
</organism>
<comment type="cofactor">
    <cofactor evidence="1">
        <name>Mg(2+)</name>
        <dbReference type="ChEBI" id="CHEBI:18420"/>
    </cofactor>
</comment>
<comment type="caution">
    <text evidence="4">The sequence shown here is derived from an EMBL/GenBank/DDBJ whole genome shotgun (WGS) entry which is preliminary data.</text>
</comment>
<dbReference type="InterPro" id="IPR015797">
    <property type="entry name" value="NUDIX_hydrolase-like_dom_sf"/>
</dbReference>
<evidence type="ECO:0000256" key="2">
    <source>
        <dbReference type="ARBA" id="ARBA00022801"/>
    </source>
</evidence>
<dbReference type="AlphaFoldDB" id="A0A5C7FQS3"/>